<dbReference type="InterPro" id="IPR013747">
    <property type="entry name" value="ACP_syn_III_C"/>
</dbReference>
<dbReference type="InterPro" id="IPR016039">
    <property type="entry name" value="Thiolase-like"/>
</dbReference>
<dbReference type="GO" id="GO:0004315">
    <property type="term" value="F:3-oxoacyl-[acyl-carrier-protein] synthase activity"/>
    <property type="evidence" value="ECO:0007669"/>
    <property type="project" value="InterPro"/>
</dbReference>
<keyword evidence="2" id="KW-0012">Acyltransferase</keyword>
<dbReference type="InterPro" id="IPR013751">
    <property type="entry name" value="ACP_syn_III_N"/>
</dbReference>
<evidence type="ECO:0000259" key="5">
    <source>
        <dbReference type="Pfam" id="PF08545"/>
    </source>
</evidence>
<dbReference type="GO" id="GO:0006633">
    <property type="term" value="P:fatty acid biosynthetic process"/>
    <property type="evidence" value="ECO:0007669"/>
    <property type="project" value="InterPro"/>
</dbReference>
<evidence type="ECO:0000313" key="7">
    <source>
        <dbReference type="Proteomes" id="UP000281343"/>
    </source>
</evidence>
<protein>
    <recommendedName>
        <fullName evidence="8">3-oxoacyl-ACP synthase</fullName>
    </recommendedName>
</protein>
<evidence type="ECO:0000256" key="3">
    <source>
        <dbReference type="SAM" id="MobiDB-lite"/>
    </source>
</evidence>
<sequence length="364" mass="39053">MSRRLTGRSVTAPYPTGSASYSTRARPRMVDPLFIAGLGAVPGPDRLSVSDAVRAGRYEKDRAEADGYVSVIREPERASYEMGLAAAKDALAEAGLRGIDLAGLAYTSIHRHGQPRLWAPASWIQRHLDIGGHVPALSVNQGCNGLLQAMIALGPLCDPRPDGQLLLVGADRFEASGFDRWQSDYGLLYGDAAAGVVLSRQSGFARVLHLALDGAPDLEELHRDAAPSDETPDSWRREYDVRRSKKAFLAAHGHAGFAEPLNRALDRLKTGLLSSPYWTGPADWLFTPFVGASVRDATYEATFGALGHRSGWEIGKTHGHLGTTDGWVGLAEIRAKGLLHSGDRVLIVSAGVGFSCGVILLEIL</sequence>
<accession>A0A3L9Y5X1</accession>
<reference evidence="6 7" key="1">
    <citation type="submission" date="2018-10" db="EMBL/GenBank/DDBJ databases">
        <authorList>
            <person name="Jung H.S."/>
            <person name="Jeon C.O."/>
        </authorList>
    </citation>
    <scope>NUCLEOTIDE SEQUENCE [LARGE SCALE GENOMIC DNA]</scope>
    <source>
        <strain evidence="6 7">MA-7-27</strain>
    </source>
</reference>
<dbReference type="SUPFAM" id="SSF53901">
    <property type="entry name" value="Thiolase-like"/>
    <property type="match status" value="1"/>
</dbReference>
<evidence type="ECO:0000313" key="6">
    <source>
        <dbReference type="EMBL" id="RMA42678.1"/>
    </source>
</evidence>
<dbReference type="Proteomes" id="UP000281343">
    <property type="component" value="Unassembled WGS sequence"/>
</dbReference>
<evidence type="ECO:0000256" key="1">
    <source>
        <dbReference type="ARBA" id="ARBA00022679"/>
    </source>
</evidence>
<dbReference type="PANTHER" id="PTHR34069">
    <property type="entry name" value="3-OXOACYL-[ACYL-CARRIER-PROTEIN] SYNTHASE 3"/>
    <property type="match status" value="1"/>
</dbReference>
<evidence type="ECO:0008006" key="8">
    <source>
        <dbReference type="Google" id="ProtNLM"/>
    </source>
</evidence>
<dbReference type="EMBL" id="RCNT01000003">
    <property type="protein sequence ID" value="RMA42678.1"/>
    <property type="molecule type" value="Genomic_DNA"/>
</dbReference>
<keyword evidence="7" id="KW-1185">Reference proteome</keyword>
<comment type="caution">
    <text evidence="6">The sequence shown here is derived from an EMBL/GenBank/DDBJ whole genome shotgun (WGS) entry which is preliminary data.</text>
</comment>
<dbReference type="AlphaFoldDB" id="A0A3L9Y5X1"/>
<name>A0A3L9Y5X1_9RHOB</name>
<dbReference type="PANTHER" id="PTHR34069:SF2">
    <property type="entry name" value="BETA-KETOACYL-[ACYL-CARRIER-PROTEIN] SYNTHASE III"/>
    <property type="match status" value="1"/>
</dbReference>
<dbReference type="Gene3D" id="3.40.47.10">
    <property type="match status" value="2"/>
</dbReference>
<organism evidence="6 7">
    <name type="scientific">Rhodophyticola porphyridii</name>
    <dbReference type="NCBI Taxonomy" id="1852017"/>
    <lineage>
        <taxon>Bacteria</taxon>
        <taxon>Pseudomonadati</taxon>
        <taxon>Pseudomonadota</taxon>
        <taxon>Alphaproteobacteria</taxon>
        <taxon>Rhodobacterales</taxon>
        <taxon>Roseobacteraceae</taxon>
        <taxon>Rhodophyticola</taxon>
    </lineage>
</organism>
<evidence type="ECO:0000256" key="2">
    <source>
        <dbReference type="ARBA" id="ARBA00023315"/>
    </source>
</evidence>
<feature type="domain" description="Beta-ketoacyl-[acyl-carrier-protein] synthase III C-terminal" evidence="4">
    <location>
        <begin position="308"/>
        <end position="363"/>
    </location>
</feature>
<dbReference type="Pfam" id="PF08545">
    <property type="entry name" value="ACP_syn_III"/>
    <property type="match status" value="1"/>
</dbReference>
<dbReference type="GO" id="GO:0044550">
    <property type="term" value="P:secondary metabolite biosynthetic process"/>
    <property type="evidence" value="ECO:0007669"/>
    <property type="project" value="TreeGrafter"/>
</dbReference>
<gene>
    <name evidence="6" type="ORF">D9R08_07750</name>
</gene>
<evidence type="ECO:0000259" key="4">
    <source>
        <dbReference type="Pfam" id="PF08541"/>
    </source>
</evidence>
<feature type="domain" description="Beta-ketoacyl-[acyl-carrier-protein] synthase III N-terminal" evidence="5">
    <location>
        <begin position="139"/>
        <end position="212"/>
    </location>
</feature>
<dbReference type="Pfam" id="PF08541">
    <property type="entry name" value="ACP_syn_III_C"/>
    <property type="match status" value="1"/>
</dbReference>
<keyword evidence="1" id="KW-0808">Transferase</keyword>
<proteinExistence type="predicted"/>
<feature type="region of interest" description="Disordered" evidence="3">
    <location>
        <begin position="1"/>
        <end position="21"/>
    </location>
</feature>